<keyword evidence="2" id="KW-1185">Reference proteome</keyword>
<sequence length="76" mass="8460">MMDQADDELGLTAARAARDEALGALLEWGRAHTAQLLRVFGHRFTGEDRAALDALFTVHSKRRELGEMLLRLRVAA</sequence>
<proteinExistence type="predicted"/>
<name>A0A246BJI3_9DEIO</name>
<dbReference type="EMBL" id="NHMK01000016">
    <property type="protein sequence ID" value="OWL95442.1"/>
    <property type="molecule type" value="Genomic_DNA"/>
</dbReference>
<dbReference type="AlphaFoldDB" id="A0A246BJI3"/>
<accession>A0A246BJI3</accession>
<organism evidence="1 2">
    <name type="scientific">Deinococcus indicus</name>
    <dbReference type="NCBI Taxonomy" id="223556"/>
    <lineage>
        <taxon>Bacteria</taxon>
        <taxon>Thermotogati</taxon>
        <taxon>Deinococcota</taxon>
        <taxon>Deinococci</taxon>
        <taxon>Deinococcales</taxon>
        <taxon>Deinococcaceae</taxon>
        <taxon>Deinococcus</taxon>
    </lineage>
</organism>
<reference evidence="1 2" key="1">
    <citation type="submission" date="2017-05" db="EMBL/GenBank/DDBJ databases">
        <title>De novo genome assembly of Deniococcus indicus strain DR1.</title>
        <authorList>
            <person name="Chauhan D."/>
            <person name="Yennamalli R.M."/>
            <person name="Priyadarshini R."/>
        </authorList>
    </citation>
    <scope>NUCLEOTIDE SEQUENCE [LARGE SCALE GENOMIC DNA]</scope>
    <source>
        <strain evidence="1 2">DR1</strain>
    </source>
</reference>
<evidence type="ECO:0000313" key="2">
    <source>
        <dbReference type="Proteomes" id="UP000197208"/>
    </source>
</evidence>
<gene>
    <name evidence="1" type="ORF">CBQ26_11815</name>
</gene>
<comment type="caution">
    <text evidence="1">The sequence shown here is derived from an EMBL/GenBank/DDBJ whole genome shotgun (WGS) entry which is preliminary data.</text>
</comment>
<dbReference type="Proteomes" id="UP000197208">
    <property type="component" value="Unassembled WGS sequence"/>
</dbReference>
<evidence type="ECO:0000313" key="1">
    <source>
        <dbReference type="EMBL" id="OWL95442.1"/>
    </source>
</evidence>
<protein>
    <submittedName>
        <fullName evidence="1">Uncharacterized protein</fullName>
    </submittedName>
</protein>